<evidence type="ECO:0000256" key="1">
    <source>
        <dbReference type="SAM" id="MobiDB-lite"/>
    </source>
</evidence>
<dbReference type="EMBL" id="MU006224">
    <property type="protein sequence ID" value="KAF2827323.1"/>
    <property type="molecule type" value="Genomic_DNA"/>
</dbReference>
<keyword evidence="3" id="KW-1185">Reference proteome</keyword>
<feature type="region of interest" description="Disordered" evidence="1">
    <location>
        <begin position="152"/>
        <end position="211"/>
    </location>
</feature>
<accession>A0A6A7A2G9</accession>
<evidence type="ECO:0000313" key="2">
    <source>
        <dbReference type="EMBL" id="KAF2827323.1"/>
    </source>
</evidence>
<evidence type="ECO:0000313" key="3">
    <source>
        <dbReference type="Proteomes" id="UP000799424"/>
    </source>
</evidence>
<dbReference type="Proteomes" id="UP000799424">
    <property type="component" value="Unassembled WGS sequence"/>
</dbReference>
<dbReference type="OrthoDB" id="3741724at2759"/>
<gene>
    <name evidence="2" type="ORF">CC86DRAFT_455013</name>
</gene>
<name>A0A6A7A2G9_9PLEO</name>
<proteinExistence type="predicted"/>
<sequence>MSFTATPATTPPSDGVMEVEHGMHKVTIEDSASSWYDNEAKFVQFENLRNVALGNCRILYGSDRWKFYDIVLGIEEDESEFCVALVCSREGTSKVLRGCISDCPLKAIRALTTRLQKDSMTLLKAGAGVMMTGQQGHTDGDGKWQSTELDRIVKPSGPADNTETLPQLPSKRNDTWRPPQGAPRGPRTDRPGNKRVRRGEEEGSIGLDFYD</sequence>
<dbReference type="AlphaFoldDB" id="A0A6A7A2G9"/>
<protein>
    <submittedName>
        <fullName evidence="2">Uncharacterized protein</fullName>
    </submittedName>
</protein>
<organism evidence="2 3">
    <name type="scientific">Ophiobolus disseminans</name>
    <dbReference type="NCBI Taxonomy" id="1469910"/>
    <lineage>
        <taxon>Eukaryota</taxon>
        <taxon>Fungi</taxon>
        <taxon>Dikarya</taxon>
        <taxon>Ascomycota</taxon>
        <taxon>Pezizomycotina</taxon>
        <taxon>Dothideomycetes</taxon>
        <taxon>Pleosporomycetidae</taxon>
        <taxon>Pleosporales</taxon>
        <taxon>Pleosporineae</taxon>
        <taxon>Phaeosphaeriaceae</taxon>
        <taxon>Ophiobolus</taxon>
    </lineage>
</organism>
<reference evidence="2" key="1">
    <citation type="journal article" date="2020" name="Stud. Mycol.">
        <title>101 Dothideomycetes genomes: a test case for predicting lifestyles and emergence of pathogens.</title>
        <authorList>
            <person name="Haridas S."/>
            <person name="Albert R."/>
            <person name="Binder M."/>
            <person name="Bloem J."/>
            <person name="Labutti K."/>
            <person name="Salamov A."/>
            <person name="Andreopoulos B."/>
            <person name="Baker S."/>
            <person name="Barry K."/>
            <person name="Bills G."/>
            <person name="Bluhm B."/>
            <person name="Cannon C."/>
            <person name="Castanera R."/>
            <person name="Culley D."/>
            <person name="Daum C."/>
            <person name="Ezra D."/>
            <person name="Gonzalez J."/>
            <person name="Henrissat B."/>
            <person name="Kuo A."/>
            <person name="Liang C."/>
            <person name="Lipzen A."/>
            <person name="Lutzoni F."/>
            <person name="Magnuson J."/>
            <person name="Mondo S."/>
            <person name="Nolan M."/>
            <person name="Ohm R."/>
            <person name="Pangilinan J."/>
            <person name="Park H.-J."/>
            <person name="Ramirez L."/>
            <person name="Alfaro M."/>
            <person name="Sun H."/>
            <person name="Tritt A."/>
            <person name="Yoshinaga Y."/>
            <person name="Zwiers L.-H."/>
            <person name="Turgeon B."/>
            <person name="Goodwin S."/>
            <person name="Spatafora J."/>
            <person name="Crous P."/>
            <person name="Grigoriev I."/>
        </authorList>
    </citation>
    <scope>NUCLEOTIDE SEQUENCE</scope>
    <source>
        <strain evidence="2">CBS 113818</strain>
    </source>
</reference>